<dbReference type="OrthoDB" id="1682087at2"/>
<name>A0A2N5M719_9BACI</name>
<comment type="caution">
    <text evidence="1">The sequence shown here is derived from an EMBL/GenBank/DDBJ whole genome shotgun (WGS) entry which is preliminary data.</text>
</comment>
<evidence type="ECO:0000313" key="2">
    <source>
        <dbReference type="Proteomes" id="UP000234748"/>
    </source>
</evidence>
<sequence length="157" mass="18562">MENLEYRLNDSFDGYPALFQYKNLDTAELACRMSCEYYIKAGQVYRVVSSAVEPYENCILYVEKEGSNIPFPDERMYKGITLEIREFISRDSSPLIEVLEFKYHAQALKYLQSDFIYTKDCGKQDTFHELELMYTEIDEDRGNYVFYGKRTGLKIHK</sequence>
<proteinExistence type="predicted"/>
<keyword evidence="2" id="KW-1185">Reference proteome</keyword>
<gene>
    <name evidence="1" type="ORF">CUU66_09000</name>
</gene>
<dbReference type="EMBL" id="PGUY01000027">
    <property type="protein sequence ID" value="PLT30168.1"/>
    <property type="molecule type" value="Genomic_DNA"/>
</dbReference>
<protein>
    <submittedName>
        <fullName evidence="1">Uncharacterized protein</fullName>
    </submittedName>
</protein>
<reference evidence="1 2" key="1">
    <citation type="submission" date="2017-11" db="EMBL/GenBank/DDBJ databases">
        <title>Comparitive Functional Genomics of Dry Heat Resistant strains isolated from the Viking Spacecraft.</title>
        <authorList>
            <person name="Seuylemezian A."/>
            <person name="Cooper K."/>
            <person name="Vaishampayan P."/>
        </authorList>
    </citation>
    <scope>NUCLEOTIDE SEQUENCE [LARGE SCALE GENOMIC DNA]</scope>
    <source>
        <strain evidence="1 2">V1-29</strain>
    </source>
</reference>
<organism evidence="1 2">
    <name type="scientific">Peribacillus deserti</name>
    <dbReference type="NCBI Taxonomy" id="673318"/>
    <lineage>
        <taxon>Bacteria</taxon>
        <taxon>Bacillati</taxon>
        <taxon>Bacillota</taxon>
        <taxon>Bacilli</taxon>
        <taxon>Bacillales</taxon>
        <taxon>Bacillaceae</taxon>
        <taxon>Peribacillus</taxon>
    </lineage>
</organism>
<dbReference type="Proteomes" id="UP000234748">
    <property type="component" value="Unassembled WGS sequence"/>
</dbReference>
<dbReference type="AlphaFoldDB" id="A0A2N5M719"/>
<dbReference type="RefSeq" id="WP_101641352.1">
    <property type="nucleotide sequence ID" value="NZ_PGUY01000027.1"/>
</dbReference>
<accession>A0A2N5M719</accession>
<evidence type="ECO:0000313" key="1">
    <source>
        <dbReference type="EMBL" id="PLT30168.1"/>
    </source>
</evidence>